<dbReference type="Proteomes" id="UP000019760">
    <property type="component" value="Unassembled WGS sequence"/>
</dbReference>
<accession>A0A023D7P8</accession>
<reference evidence="2 3" key="2">
    <citation type="journal article" date="2014" name="FEMS Microbiol. Lett.">
        <title>Draft genomic DNA sequence of the facultatively methylotrophic bacterium Acidomonas methanolica type strain MB58.</title>
        <authorList>
            <person name="Higashiura N."/>
            <person name="Hadano H."/>
            <person name="Hirakawa H."/>
            <person name="Matsutani M."/>
            <person name="Takabe S."/>
            <person name="Matsushita K."/>
            <person name="Azuma Y."/>
        </authorList>
    </citation>
    <scope>NUCLEOTIDE SEQUENCE [LARGE SCALE GENOMIC DNA]</scope>
    <source>
        <strain evidence="2 3">MB58</strain>
    </source>
</reference>
<protein>
    <submittedName>
        <fullName evidence="2">Uncharacterized protein</fullName>
    </submittedName>
</protein>
<evidence type="ECO:0000313" key="3">
    <source>
        <dbReference type="Proteomes" id="UP000019760"/>
    </source>
</evidence>
<evidence type="ECO:0000313" key="2">
    <source>
        <dbReference type="EMBL" id="GAJ29740.1"/>
    </source>
</evidence>
<keyword evidence="1" id="KW-1133">Transmembrane helix</keyword>
<feature type="transmembrane region" description="Helical" evidence="1">
    <location>
        <begin position="6"/>
        <end position="25"/>
    </location>
</feature>
<organism evidence="2 3">
    <name type="scientific">Acidomonas methanolica NBRC 104435</name>
    <dbReference type="NCBI Taxonomy" id="1231351"/>
    <lineage>
        <taxon>Bacteria</taxon>
        <taxon>Pseudomonadati</taxon>
        <taxon>Pseudomonadota</taxon>
        <taxon>Alphaproteobacteria</taxon>
        <taxon>Acetobacterales</taxon>
        <taxon>Acetobacteraceae</taxon>
        <taxon>Acidomonas</taxon>
    </lineage>
</organism>
<feature type="transmembrane region" description="Helical" evidence="1">
    <location>
        <begin position="32"/>
        <end position="49"/>
    </location>
</feature>
<evidence type="ECO:0000256" key="1">
    <source>
        <dbReference type="SAM" id="Phobius"/>
    </source>
</evidence>
<proteinExistence type="predicted"/>
<reference evidence="3" key="1">
    <citation type="journal article" date="2014" name="FEMS Microbiol. Lett.">
        <title>Draft Genomic DNA Sequence of the Facultatively Methylotrophic Bacterium Acidomonas methanolica type strain MB58.</title>
        <authorList>
            <person name="Higashiura N."/>
            <person name="Hadano H."/>
            <person name="Hirakawa H."/>
            <person name="Matsutani M."/>
            <person name="Takabe S."/>
            <person name="Matsushita K."/>
            <person name="Azuma Y."/>
        </authorList>
    </citation>
    <scope>NUCLEOTIDE SEQUENCE [LARGE SCALE GENOMIC DNA]</scope>
    <source>
        <strain evidence="3">MB58</strain>
    </source>
</reference>
<name>A0A023D7P8_ACIMT</name>
<dbReference type="EMBL" id="BAND01000076">
    <property type="protein sequence ID" value="GAJ29740.1"/>
    <property type="molecule type" value="Genomic_DNA"/>
</dbReference>
<comment type="caution">
    <text evidence="2">The sequence shown here is derived from an EMBL/GenBank/DDBJ whole genome shotgun (WGS) entry which is preliminary data.</text>
</comment>
<dbReference type="RefSeq" id="WP_042060005.1">
    <property type="nucleotide sequence ID" value="NZ_BAND01000076.1"/>
</dbReference>
<gene>
    <name evidence="2" type="ORF">Amme_076_033</name>
</gene>
<feature type="transmembrane region" description="Helical" evidence="1">
    <location>
        <begin position="69"/>
        <end position="87"/>
    </location>
</feature>
<keyword evidence="1" id="KW-0812">Transmembrane</keyword>
<dbReference type="AlphaFoldDB" id="A0A023D7P8"/>
<keyword evidence="1" id="KW-0472">Membrane</keyword>
<sequence>MVEKAGRFVSFLYAAVGFAFFVWWIRGAWIPGAFLAFCCFGLAFGTIALDFLLGERDVIHAATYGNMPALWIGGAVSMLPWFFITTVRRGREERMREALDGIRFNARSAD</sequence>
<keyword evidence="3" id="KW-1185">Reference proteome</keyword>